<gene>
    <name evidence="1" type="ORF">HPB50_016668</name>
</gene>
<proteinExistence type="predicted"/>
<sequence>MLLIPPQGAVLSPLLFNIAMMKLPRALAEVEGIYHAIYADDITLWTNRGSLGEIEECLQQAASIVDAYAAQCGLQCAPSKSEFLHIRANIKDRTTLNLTDMEGLPSVANGGWYGDIGMVGGRLRASSCGCGGGAIGGWQYGVTVGGLRTAAAYVMGWCS</sequence>
<evidence type="ECO:0000313" key="1">
    <source>
        <dbReference type="EMBL" id="KAH6924397.1"/>
    </source>
</evidence>
<dbReference type="Proteomes" id="UP000821845">
    <property type="component" value="Chromosome 8"/>
</dbReference>
<evidence type="ECO:0000313" key="2">
    <source>
        <dbReference type="Proteomes" id="UP000821845"/>
    </source>
</evidence>
<comment type="caution">
    <text evidence="1">The sequence shown here is derived from an EMBL/GenBank/DDBJ whole genome shotgun (WGS) entry which is preliminary data.</text>
</comment>
<protein>
    <submittedName>
        <fullName evidence="1">Uncharacterized protein</fullName>
    </submittedName>
</protein>
<name>A0ACB7RU34_HYAAI</name>
<reference evidence="1" key="1">
    <citation type="submission" date="2020-05" db="EMBL/GenBank/DDBJ databases">
        <title>Large-scale comparative analyses of tick genomes elucidate their genetic diversity and vector capacities.</title>
        <authorList>
            <person name="Jia N."/>
            <person name="Wang J."/>
            <person name="Shi W."/>
            <person name="Du L."/>
            <person name="Sun Y."/>
            <person name="Zhan W."/>
            <person name="Jiang J."/>
            <person name="Wang Q."/>
            <person name="Zhang B."/>
            <person name="Ji P."/>
            <person name="Sakyi L.B."/>
            <person name="Cui X."/>
            <person name="Yuan T."/>
            <person name="Jiang B."/>
            <person name="Yang W."/>
            <person name="Lam T.T.-Y."/>
            <person name="Chang Q."/>
            <person name="Ding S."/>
            <person name="Wang X."/>
            <person name="Zhu J."/>
            <person name="Ruan X."/>
            <person name="Zhao L."/>
            <person name="Wei J."/>
            <person name="Que T."/>
            <person name="Du C."/>
            <person name="Cheng J."/>
            <person name="Dai P."/>
            <person name="Han X."/>
            <person name="Huang E."/>
            <person name="Gao Y."/>
            <person name="Liu J."/>
            <person name="Shao H."/>
            <person name="Ye R."/>
            <person name="Li L."/>
            <person name="Wei W."/>
            <person name="Wang X."/>
            <person name="Wang C."/>
            <person name="Yang T."/>
            <person name="Huo Q."/>
            <person name="Li W."/>
            <person name="Guo W."/>
            <person name="Chen H."/>
            <person name="Zhou L."/>
            <person name="Ni X."/>
            <person name="Tian J."/>
            <person name="Zhou Y."/>
            <person name="Sheng Y."/>
            <person name="Liu T."/>
            <person name="Pan Y."/>
            <person name="Xia L."/>
            <person name="Li J."/>
            <person name="Zhao F."/>
            <person name="Cao W."/>
        </authorList>
    </citation>
    <scope>NUCLEOTIDE SEQUENCE</scope>
    <source>
        <strain evidence="1">Hyas-2018</strain>
    </source>
</reference>
<keyword evidence="2" id="KW-1185">Reference proteome</keyword>
<accession>A0ACB7RU34</accession>
<organism evidence="1 2">
    <name type="scientific">Hyalomma asiaticum</name>
    <name type="common">Tick</name>
    <dbReference type="NCBI Taxonomy" id="266040"/>
    <lineage>
        <taxon>Eukaryota</taxon>
        <taxon>Metazoa</taxon>
        <taxon>Ecdysozoa</taxon>
        <taxon>Arthropoda</taxon>
        <taxon>Chelicerata</taxon>
        <taxon>Arachnida</taxon>
        <taxon>Acari</taxon>
        <taxon>Parasitiformes</taxon>
        <taxon>Ixodida</taxon>
        <taxon>Ixodoidea</taxon>
        <taxon>Ixodidae</taxon>
        <taxon>Hyalomminae</taxon>
        <taxon>Hyalomma</taxon>
    </lineage>
</organism>
<dbReference type="EMBL" id="CM023488">
    <property type="protein sequence ID" value="KAH6924397.1"/>
    <property type="molecule type" value="Genomic_DNA"/>
</dbReference>